<accession>A0A2J0QBC6</accession>
<dbReference type="GO" id="GO:0070490">
    <property type="term" value="P:protein pupylation"/>
    <property type="evidence" value="ECO:0007669"/>
    <property type="project" value="TreeGrafter"/>
</dbReference>
<dbReference type="Proteomes" id="UP000228496">
    <property type="component" value="Unassembled WGS sequence"/>
</dbReference>
<organism evidence="1 2">
    <name type="scientific">Candidatus Yanofskybacteria bacterium CG10_big_fil_rev_8_21_14_0_10_36_16</name>
    <dbReference type="NCBI Taxonomy" id="1975096"/>
    <lineage>
        <taxon>Bacteria</taxon>
        <taxon>Candidatus Yanofskyibacteriota</taxon>
    </lineage>
</organism>
<reference evidence="1 2" key="1">
    <citation type="submission" date="2017-09" db="EMBL/GenBank/DDBJ databases">
        <title>Depth-based differentiation of microbial function through sediment-hosted aquifers and enrichment of novel symbionts in the deep terrestrial subsurface.</title>
        <authorList>
            <person name="Probst A.J."/>
            <person name="Ladd B."/>
            <person name="Jarett J.K."/>
            <person name="Geller-Mcgrath D.E."/>
            <person name="Sieber C.M."/>
            <person name="Emerson J.B."/>
            <person name="Anantharaman K."/>
            <person name="Thomas B.C."/>
            <person name="Malmstrom R."/>
            <person name="Stieglmeier M."/>
            <person name="Klingl A."/>
            <person name="Woyke T."/>
            <person name="Ryan C.M."/>
            <person name="Banfield J.F."/>
        </authorList>
    </citation>
    <scope>NUCLEOTIDE SEQUENCE [LARGE SCALE GENOMIC DNA]</scope>
    <source>
        <strain evidence="1">CG10_big_fil_rev_8_21_14_0_10_36_16</strain>
    </source>
</reference>
<dbReference type="EMBL" id="PCXQ01000004">
    <property type="protein sequence ID" value="PJE51089.1"/>
    <property type="molecule type" value="Genomic_DNA"/>
</dbReference>
<dbReference type="PANTHER" id="PTHR42307:SF2">
    <property type="entry name" value="PUP DEAMIDASE_DEPUPYLASE"/>
    <property type="match status" value="1"/>
</dbReference>
<gene>
    <name evidence="1" type="ORF">COV29_02335</name>
</gene>
<dbReference type="AlphaFoldDB" id="A0A2J0QBC6"/>
<evidence type="ECO:0008006" key="3">
    <source>
        <dbReference type="Google" id="ProtNLM"/>
    </source>
</evidence>
<proteinExistence type="predicted"/>
<comment type="caution">
    <text evidence="1">The sequence shown here is derived from an EMBL/GenBank/DDBJ whole genome shotgun (WGS) entry which is preliminary data.</text>
</comment>
<evidence type="ECO:0000313" key="1">
    <source>
        <dbReference type="EMBL" id="PJE51089.1"/>
    </source>
</evidence>
<dbReference type="InterPro" id="IPR004347">
    <property type="entry name" value="Pup_ligase/deamidase"/>
</dbReference>
<dbReference type="Pfam" id="PF03136">
    <property type="entry name" value="Pup_ligase"/>
    <property type="match status" value="1"/>
</dbReference>
<dbReference type="GO" id="GO:0019941">
    <property type="term" value="P:modification-dependent protein catabolic process"/>
    <property type="evidence" value="ECO:0007669"/>
    <property type="project" value="InterPro"/>
</dbReference>
<dbReference type="GO" id="GO:0005524">
    <property type="term" value="F:ATP binding"/>
    <property type="evidence" value="ECO:0007669"/>
    <property type="project" value="TreeGrafter"/>
</dbReference>
<protein>
    <recommendedName>
        <fullName evidence="3">Pup--protein ligase</fullName>
    </recommendedName>
</protein>
<dbReference type="PANTHER" id="PTHR42307">
    <property type="entry name" value="PUP DEAMIDASE/DEPUPYLASE"/>
    <property type="match status" value="1"/>
</dbReference>
<name>A0A2J0QBC6_9BACT</name>
<sequence length="539" mass="61692">MRKVVGIENELRADVGNSKSQKRFEDFDIPALIVGKAAYVQEAILNPQDDDPDSFTCKKINESVKMHESKGDPRHRSVRSIVEEHINRDEEQDLEPEGLNTMYRRRFGLSGGYSRSGFRVYLDGTHPEICTPECLTPYDIVSWDKAGEIIIDKAREEAEKQIGNKITVYKNNSDGFGHSWGTHENYFVENILFDLLTKNYHLERPTLASEIWKTFIVTRFIYCGSGKVGAEHLCKPEARNKFLLSQRAEFFECDLGIQTTHHRPLINTRDEPYTSFEYENKGKRLHVIIGDANMSEVATYLKTGMAMLLLNALECRGGLFLGHKLPILVNPLSALGEISLDTGCKKELKVYHRGDIKFMTAIDIQGVFCEELRAINYINHQDAPWAQDVISLMEDVLFDLKEDPFNLVGVLDWPTKLALMEEFLDDNKLDWSRVKADSEVFSKMKGLDTAYHRLDDKGIYNQLLTQGMFRRITDSATVEGCCVNPPQNTRAKIRGEIIKANTGNIAYINWHYAELVNPRRMVFFSDPCEPEITKERSRK</sequence>
<dbReference type="GO" id="GO:0010498">
    <property type="term" value="P:proteasomal protein catabolic process"/>
    <property type="evidence" value="ECO:0007669"/>
    <property type="project" value="InterPro"/>
</dbReference>
<evidence type="ECO:0000313" key="2">
    <source>
        <dbReference type="Proteomes" id="UP000228496"/>
    </source>
</evidence>